<evidence type="ECO:0000256" key="6">
    <source>
        <dbReference type="PROSITE-ProRule" id="PRU00284"/>
    </source>
</evidence>
<evidence type="ECO:0000259" key="9">
    <source>
        <dbReference type="PROSITE" id="PS50111"/>
    </source>
</evidence>
<dbReference type="GO" id="GO:0007165">
    <property type="term" value="P:signal transduction"/>
    <property type="evidence" value="ECO:0007669"/>
    <property type="project" value="UniProtKB-KW"/>
</dbReference>
<dbReference type="Gene3D" id="1.10.287.950">
    <property type="entry name" value="Methyl-accepting chemotaxis protein"/>
    <property type="match status" value="1"/>
</dbReference>
<keyword evidence="12" id="KW-1185">Reference proteome</keyword>
<evidence type="ECO:0000256" key="5">
    <source>
        <dbReference type="ARBA" id="ARBA00029447"/>
    </source>
</evidence>
<reference evidence="11" key="1">
    <citation type="journal article" date="2014" name="Genome Announc.">
        <title>Draft Genome Sequences of Three Alkaliphilic Bacillus Strains, Bacillus wakoensis JCM 9140T, Bacillus akibai JCM 9157T, and Bacillus hemicellulosilyticus JCM 9152T.</title>
        <authorList>
            <person name="Yuki M."/>
            <person name="Oshima K."/>
            <person name="Suda W."/>
            <person name="Oshida Y."/>
            <person name="Kitamura K."/>
            <person name="Iida T."/>
            <person name="Hattori M."/>
            <person name="Ohkuma M."/>
        </authorList>
    </citation>
    <scope>NUCLEOTIDE SEQUENCE [LARGE SCALE GENOMIC DNA]</scope>
    <source>
        <strain evidence="11">JCM 9152</strain>
    </source>
</reference>
<dbReference type="Pfam" id="PF00015">
    <property type="entry name" value="MCPsignal"/>
    <property type="match status" value="1"/>
</dbReference>
<dbReference type="PANTHER" id="PTHR32089">
    <property type="entry name" value="METHYL-ACCEPTING CHEMOTAXIS PROTEIN MCPB"/>
    <property type="match status" value="1"/>
</dbReference>
<dbReference type="SMART" id="SM00283">
    <property type="entry name" value="MA"/>
    <property type="match status" value="1"/>
</dbReference>
<dbReference type="Gene3D" id="3.30.450.20">
    <property type="entry name" value="PAS domain"/>
    <property type="match status" value="1"/>
</dbReference>
<organism evidence="11 12">
    <name type="scientific">Halalkalibacter hemicellulosilyticusJCM 9152</name>
    <dbReference type="NCBI Taxonomy" id="1236971"/>
    <lineage>
        <taxon>Bacteria</taxon>
        <taxon>Bacillati</taxon>
        <taxon>Bacillota</taxon>
        <taxon>Bacilli</taxon>
        <taxon>Bacillales</taxon>
        <taxon>Bacillaceae</taxon>
        <taxon>Halalkalibacter</taxon>
    </lineage>
</organism>
<evidence type="ECO:0000256" key="4">
    <source>
        <dbReference type="ARBA" id="ARBA00023224"/>
    </source>
</evidence>
<dbReference type="InterPro" id="IPR003660">
    <property type="entry name" value="HAMP_dom"/>
</dbReference>
<evidence type="ECO:0000313" key="11">
    <source>
        <dbReference type="EMBL" id="GAE32565.1"/>
    </source>
</evidence>
<feature type="transmembrane region" description="Helical" evidence="8">
    <location>
        <begin position="100"/>
        <end position="121"/>
    </location>
</feature>
<dbReference type="AlphaFoldDB" id="W4QKC4"/>
<gene>
    <name evidence="11" type="ORF">JCM9152_4102</name>
</gene>
<keyword evidence="8" id="KW-1133">Transmembrane helix</keyword>
<feature type="domain" description="HAMP" evidence="10">
    <location>
        <begin position="118"/>
        <end position="173"/>
    </location>
</feature>
<dbReference type="GO" id="GO:0005886">
    <property type="term" value="C:plasma membrane"/>
    <property type="evidence" value="ECO:0007669"/>
    <property type="project" value="UniProtKB-SubCell"/>
</dbReference>
<evidence type="ECO:0000256" key="1">
    <source>
        <dbReference type="ARBA" id="ARBA00004236"/>
    </source>
</evidence>
<dbReference type="PROSITE" id="PS50885">
    <property type="entry name" value="HAMP"/>
    <property type="match status" value="1"/>
</dbReference>
<protein>
    <submittedName>
        <fullName evidence="11">Methyl-accepting chemotaxis protein</fullName>
    </submittedName>
</protein>
<comment type="subcellular location">
    <subcellularLocation>
        <location evidence="1">Cell membrane</location>
    </subcellularLocation>
</comment>
<dbReference type="Gene3D" id="6.10.340.10">
    <property type="match status" value="1"/>
</dbReference>
<evidence type="ECO:0000313" key="12">
    <source>
        <dbReference type="Proteomes" id="UP000018895"/>
    </source>
</evidence>
<evidence type="ECO:0000256" key="3">
    <source>
        <dbReference type="ARBA" id="ARBA00023136"/>
    </source>
</evidence>
<feature type="domain" description="Methyl-accepting transducer" evidence="9">
    <location>
        <begin position="192"/>
        <end position="442"/>
    </location>
</feature>
<keyword evidence="2" id="KW-1003">Cell membrane</keyword>
<sequence>MADSGFGYLLSSQGDFIYHPDQDMAGENYNNLGLNEETLQVFNEEILANDTGFVTYTNNHGDEQVAAFSTVDKSGWKIVVTAPASEVYAEVQTLAQSSTILISIAVLLVIVSAFFLANWLAKPIKQVSNHLNILANANFTQAVPGNLMKRKDEIGVLANATSKMQDSLIDVIKSVFGASDKLSSNSEELTQSASEVTDGSKQIASTMQELSSGAESQANSSGTISELMEGFVEKVTEASNSTQHMRKESKGIIEQTEEGKELMGQSVAQMDMIHQIVQGAVEKVRGLDQQSKEISKLVEVIQGIAEQTNLLALNAAIEAARAGEHGKGFAVVANEVRKLAEEVTSSVGDITNIVNGIQKGSNEVTSSLQNGYQVVEKGSKQIVVTGERFAGINQSVSSMATMIESISSQLTEIADDSEKMSQSIEEVASVSEESAASIEQTAASSEQLLGSMEEVTNSADQLARLAEDLTMKVSHFKINS</sequence>
<accession>W4QKC4</accession>
<comment type="similarity">
    <text evidence="5">Belongs to the methyl-accepting chemotaxis (MCP) protein family.</text>
</comment>
<keyword evidence="3 8" id="KW-0472">Membrane</keyword>
<evidence type="ECO:0000256" key="8">
    <source>
        <dbReference type="SAM" id="Phobius"/>
    </source>
</evidence>
<comment type="caution">
    <text evidence="11">The sequence shown here is derived from an EMBL/GenBank/DDBJ whole genome shotgun (WGS) entry which is preliminary data.</text>
</comment>
<keyword evidence="8" id="KW-0812">Transmembrane</keyword>
<dbReference type="CDD" id="cd11386">
    <property type="entry name" value="MCP_signal"/>
    <property type="match status" value="1"/>
</dbReference>
<dbReference type="STRING" id="1236971.JCM9152_4102"/>
<name>W4QKC4_9BACI</name>
<dbReference type="InterPro" id="IPR004089">
    <property type="entry name" value="MCPsignal_dom"/>
</dbReference>
<proteinExistence type="inferred from homology"/>
<dbReference type="PANTHER" id="PTHR32089:SF112">
    <property type="entry name" value="LYSOZYME-LIKE PROTEIN-RELATED"/>
    <property type="match status" value="1"/>
</dbReference>
<evidence type="ECO:0000256" key="2">
    <source>
        <dbReference type="ARBA" id="ARBA00022475"/>
    </source>
</evidence>
<evidence type="ECO:0000259" key="10">
    <source>
        <dbReference type="PROSITE" id="PS50885"/>
    </source>
</evidence>
<evidence type="ECO:0000256" key="7">
    <source>
        <dbReference type="SAM" id="MobiDB-lite"/>
    </source>
</evidence>
<feature type="region of interest" description="Disordered" evidence="7">
    <location>
        <begin position="186"/>
        <end position="222"/>
    </location>
</feature>
<dbReference type="PROSITE" id="PS50111">
    <property type="entry name" value="CHEMOTAXIS_TRANSDUC_2"/>
    <property type="match status" value="1"/>
</dbReference>
<dbReference type="Proteomes" id="UP000018895">
    <property type="component" value="Unassembled WGS sequence"/>
</dbReference>
<dbReference type="SUPFAM" id="SSF58104">
    <property type="entry name" value="Methyl-accepting chemotaxis protein (MCP) signaling domain"/>
    <property type="match status" value="1"/>
</dbReference>
<dbReference type="CDD" id="cd06225">
    <property type="entry name" value="HAMP"/>
    <property type="match status" value="1"/>
</dbReference>
<dbReference type="CDD" id="cd12912">
    <property type="entry name" value="PDC2_MCP_like"/>
    <property type="match status" value="1"/>
</dbReference>
<dbReference type="RefSeq" id="WP_201768804.1">
    <property type="nucleotide sequence ID" value="NZ_BAUU01000040.1"/>
</dbReference>
<keyword evidence="4 6" id="KW-0807">Transducer</keyword>
<dbReference type="EMBL" id="BAUU01000040">
    <property type="protein sequence ID" value="GAE32565.1"/>
    <property type="molecule type" value="Genomic_DNA"/>
</dbReference>